<sequence>MTSQVRGVQLARLLGQWHALPGRRRSPDYVALAAAVRGLLADGRLPLGVRLPAERELAEALRISRTTVTAAYRELRESGHLASRRGAGSWTMLPGTHRVASTGLWTPLDDRDMIDLGVAALSAPPQLVPAARAAAEDLPRYLGGAGYHPTGIIELREAVARGYTERGLPTSPEQIMVTSGTQHALDLVLRLALSPGGPVLVESPTYPNALAALAARRARITTHGLSDTGWDADLLLGSLRQTRPKLAYVIPEFHNPTGHLMAADLRERLVGTAHAAGTDLVVDESFVDLPLDGTPLPPPVAVFDRHSRVISIGGMSKPYWGGLRIGWVRASAPQVQRLAAARVGVDMASPVLDQLVAVHLLAQAPAIVAARRTQLAAQRDALVDALAERLPDWRVTVPRGGVTLWAELDGPISSALARAAEEVGVRLAPGPRFGLDGTLERFLRLPFTLPAAELVEAVGRLAAVRYDLDRAGRPQWREPSVIA</sequence>
<evidence type="ECO:0000256" key="1">
    <source>
        <dbReference type="ARBA" id="ARBA00005384"/>
    </source>
</evidence>
<dbReference type="InterPro" id="IPR015421">
    <property type="entry name" value="PyrdxlP-dep_Trfase_major"/>
</dbReference>
<dbReference type="EMBL" id="FMDM01000003">
    <property type="protein sequence ID" value="SCG47824.1"/>
    <property type="molecule type" value="Genomic_DNA"/>
</dbReference>
<dbReference type="STRING" id="745366.GA0070213_103392"/>
<evidence type="ECO:0000256" key="2">
    <source>
        <dbReference type="ARBA" id="ARBA00022898"/>
    </source>
</evidence>
<feature type="domain" description="HTH gntR-type" evidence="6">
    <location>
        <begin position="26"/>
        <end position="94"/>
    </location>
</feature>
<dbReference type="InterPro" id="IPR051446">
    <property type="entry name" value="HTH_trans_reg/aminotransferase"/>
</dbReference>
<keyword evidence="8" id="KW-1185">Reference proteome</keyword>
<keyword evidence="3" id="KW-0805">Transcription regulation</keyword>
<keyword evidence="4" id="KW-0238">DNA-binding</keyword>
<dbReference type="GO" id="GO:0003677">
    <property type="term" value="F:DNA binding"/>
    <property type="evidence" value="ECO:0007669"/>
    <property type="project" value="UniProtKB-KW"/>
</dbReference>
<dbReference type="AlphaFoldDB" id="A0A1C5HP86"/>
<evidence type="ECO:0000256" key="3">
    <source>
        <dbReference type="ARBA" id="ARBA00023015"/>
    </source>
</evidence>
<dbReference type="PROSITE" id="PS50949">
    <property type="entry name" value="HTH_GNTR"/>
    <property type="match status" value="1"/>
</dbReference>
<dbReference type="InterPro" id="IPR036390">
    <property type="entry name" value="WH_DNA-bd_sf"/>
</dbReference>
<keyword evidence="5" id="KW-0804">Transcription</keyword>
<evidence type="ECO:0000256" key="5">
    <source>
        <dbReference type="ARBA" id="ARBA00023163"/>
    </source>
</evidence>
<accession>A0A1C5HP86</accession>
<evidence type="ECO:0000259" key="6">
    <source>
        <dbReference type="PROSITE" id="PS50949"/>
    </source>
</evidence>
<protein>
    <submittedName>
        <fullName evidence="7">Transcriptional regulator, GntR family</fullName>
    </submittedName>
</protein>
<dbReference type="RefSeq" id="WP_091059709.1">
    <property type="nucleotide sequence ID" value="NZ_FMDM01000003.1"/>
</dbReference>
<dbReference type="SUPFAM" id="SSF53383">
    <property type="entry name" value="PLP-dependent transferases"/>
    <property type="match status" value="1"/>
</dbReference>
<keyword evidence="2" id="KW-0663">Pyridoxal phosphate</keyword>
<dbReference type="PANTHER" id="PTHR46577">
    <property type="entry name" value="HTH-TYPE TRANSCRIPTIONAL REGULATORY PROTEIN GABR"/>
    <property type="match status" value="1"/>
</dbReference>
<dbReference type="GO" id="GO:0003700">
    <property type="term" value="F:DNA-binding transcription factor activity"/>
    <property type="evidence" value="ECO:0007669"/>
    <property type="project" value="InterPro"/>
</dbReference>
<dbReference type="Proteomes" id="UP000199360">
    <property type="component" value="Unassembled WGS sequence"/>
</dbReference>
<organism evidence="7 8">
    <name type="scientific">Micromonospora humi</name>
    <dbReference type="NCBI Taxonomy" id="745366"/>
    <lineage>
        <taxon>Bacteria</taxon>
        <taxon>Bacillati</taxon>
        <taxon>Actinomycetota</taxon>
        <taxon>Actinomycetes</taxon>
        <taxon>Micromonosporales</taxon>
        <taxon>Micromonosporaceae</taxon>
        <taxon>Micromonospora</taxon>
    </lineage>
</organism>
<evidence type="ECO:0000313" key="7">
    <source>
        <dbReference type="EMBL" id="SCG47824.1"/>
    </source>
</evidence>
<dbReference type="CDD" id="cd00609">
    <property type="entry name" value="AAT_like"/>
    <property type="match status" value="1"/>
</dbReference>
<dbReference type="InterPro" id="IPR000524">
    <property type="entry name" value="Tscrpt_reg_HTH_GntR"/>
</dbReference>
<dbReference type="Gene3D" id="1.10.10.10">
    <property type="entry name" value="Winged helix-like DNA-binding domain superfamily/Winged helix DNA-binding domain"/>
    <property type="match status" value="1"/>
</dbReference>
<dbReference type="InterPro" id="IPR015422">
    <property type="entry name" value="PyrdxlP-dep_Trfase_small"/>
</dbReference>
<dbReference type="OrthoDB" id="199743at2"/>
<dbReference type="Pfam" id="PF00392">
    <property type="entry name" value="GntR"/>
    <property type="match status" value="1"/>
</dbReference>
<evidence type="ECO:0000313" key="8">
    <source>
        <dbReference type="Proteomes" id="UP000199360"/>
    </source>
</evidence>
<dbReference type="InterPro" id="IPR004839">
    <property type="entry name" value="Aminotransferase_I/II_large"/>
</dbReference>
<dbReference type="InterPro" id="IPR036388">
    <property type="entry name" value="WH-like_DNA-bd_sf"/>
</dbReference>
<proteinExistence type="inferred from homology"/>
<comment type="similarity">
    <text evidence="1">In the C-terminal section; belongs to the class-I pyridoxal-phosphate-dependent aminotransferase family.</text>
</comment>
<dbReference type="SUPFAM" id="SSF46785">
    <property type="entry name" value="Winged helix' DNA-binding domain"/>
    <property type="match status" value="1"/>
</dbReference>
<dbReference type="Gene3D" id="3.40.640.10">
    <property type="entry name" value="Type I PLP-dependent aspartate aminotransferase-like (Major domain)"/>
    <property type="match status" value="1"/>
</dbReference>
<dbReference type="GO" id="GO:0030170">
    <property type="term" value="F:pyridoxal phosphate binding"/>
    <property type="evidence" value="ECO:0007669"/>
    <property type="project" value="InterPro"/>
</dbReference>
<dbReference type="Gene3D" id="3.90.1150.10">
    <property type="entry name" value="Aspartate Aminotransferase, domain 1"/>
    <property type="match status" value="1"/>
</dbReference>
<dbReference type="Pfam" id="PF00155">
    <property type="entry name" value="Aminotran_1_2"/>
    <property type="match status" value="1"/>
</dbReference>
<gene>
    <name evidence="7" type="ORF">GA0070213_103392</name>
</gene>
<reference evidence="8" key="1">
    <citation type="submission" date="2016-06" db="EMBL/GenBank/DDBJ databases">
        <authorList>
            <person name="Varghese N."/>
            <person name="Submissions Spin"/>
        </authorList>
    </citation>
    <scope>NUCLEOTIDE SEQUENCE [LARGE SCALE GENOMIC DNA]</scope>
    <source>
        <strain evidence="8">DSM 45647</strain>
    </source>
</reference>
<dbReference type="CDD" id="cd07377">
    <property type="entry name" value="WHTH_GntR"/>
    <property type="match status" value="1"/>
</dbReference>
<dbReference type="SMART" id="SM00345">
    <property type="entry name" value="HTH_GNTR"/>
    <property type="match status" value="1"/>
</dbReference>
<name>A0A1C5HP86_9ACTN</name>
<dbReference type="PANTHER" id="PTHR46577:SF1">
    <property type="entry name" value="HTH-TYPE TRANSCRIPTIONAL REGULATORY PROTEIN GABR"/>
    <property type="match status" value="1"/>
</dbReference>
<dbReference type="InterPro" id="IPR015424">
    <property type="entry name" value="PyrdxlP-dep_Trfase"/>
</dbReference>
<dbReference type="PRINTS" id="PR00035">
    <property type="entry name" value="HTHGNTR"/>
</dbReference>
<evidence type="ECO:0000256" key="4">
    <source>
        <dbReference type="ARBA" id="ARBA00023125"/>
    </source>
</evidence>